<reference evidence="2 3" key="1">
    <citation type="submission" date="2018-02" db="EMBL/GenBank/DDBJ databases">
        <title>Whole genome sequencing of endophytic bacterium.</title>
        <authorList>
            <person name="Eedara R."/>
            <person name="Podile A.R."/>
        </authorList>
    </citation>
    <scope>NUCLEOTIDE SEQUENCE [LARGE SCALE GENOMIC DNA]</scope>
    <source>
        <strain evidence="2 3">RP1T</strain>
    </source>
</reference>
<keyword evidence="1" id="KW-0812">Transmembrane</keyword>
<keyword evidence="1" id="KW-0472">Membrane</keyword>
<dbReference type="EMBL" id="PUEJ01000004">
    <property type="protein sequence ID" value="PRH87290.1"/>
    <property type="molecule type" value="Genomic_DNA"/>
</dbReference>
<evidence type="ECO:0000256" key="1">
    <source>
        <dbReference type="SAM" id="Phobius"/>
    </source>
</evidence>
<protein>
    <submittedName>
        <fullName evidence="2">Uncharacterized protein</fullName>
    </submittedName>
</protein>
<name>A0A2S9QDA7_9HYPH</name>
<feature type="transmembrane region" description="Helical" evidence="1">
    <location>
        <begin position="56"/>
        <end position="77"/>
    </location>
</feature>
<dbReference type="Proteomes" id="UP000237682">
    <property type="component" value="Unassembled WGS sequence"/>
</dbReference>
<keyword evidence="3" id="KW-1185">Reference proteome</keyword>
<proteinExistence type="predicted"/>
<organism evidence="2 3">
    <name type="scientific">Labrys okinawensis</name>
    <dbReference type="NCBI Taxonomy" id="346911"/>
    <lineage>
        <taxon>Bacteria</taxon>
        <taxon>Pseudomonadati</taxon>
        <taxon>Pseudomonadota</taxon>
        <taxon>Alphaproteobacteria</taxon>
        <taxon>Hyphomicrobiales</taxon>
        <taxon>Xanthobacteraceae</taxon>
        <taxon>Labrys</taxon>
    </lineage>
</organism>
<accession>A0A2S9QDA7</accession>
<gene>
    <name evidence="2" type="ORF">C5L14_11715</name>
</gene>
<evidence type="ECO:0000313" key="2">
    <source>
        <dbReference type="EMBL" id="PRH87290.1"/>
    </source>
</evidence>
<comment type="caution">
    <text evidence="2">The sequence shown here is derived from an EMBL/GenBank/DDBJ whole genome shotgun (WGS) entry which is preliminary data.</text>
</comment>
<dbReference type="AlphaFoldDB" id="A0A2S9QDA7"/>
<evidence type="ECO:0000313" key="3">
    <source>
        <dbReference type="Proteomes" id="UP000237682"/>
    </source>
</evidence>
<sequence>MHFVPPGEVLDGRTLEVFERFEEITMAVNQATARMFKADTRAMRVSAAEAERQLTLALWLVGLLATATVVTATIGFFA</sequence>
<keyword evidence="1" id="KW-1133">Transmembrane helix</keyword>